<evidence type="ECO:0000256" key="1">
    <source>
        <dbReference type="ARBA" id="ARBA00022670"/>
    </source>
</evidence>
<keyword evidence="2" id="KW-0378">Hydrolase</keyword>
<dbReference type="Pfam" id="PF17815">
    <property type="entry name" value="PDZ_3"/>
    <property type="match status" value="1"/>
</dbReference>
<feature type="signal peptide" evidence="4">
    <location>
        <begin position="1"/>
        <end position="18"/>
    </location>
</feature>
<dbReference type="Gene3D" id="3.20.190.20">
    <property type="match status" value="1"/>
</dbReference>
<evidence type="ECO:0000256" key="2">
    <source>
        <dbReference type="ARBA" id="ARBA00022801"/>
    </source>
</evidence>
<dbReference type="EMBL" id="PTIW01000053">
    <property type="protein sequence ID" value="PPK57186.1"/>
    <property type="molecule type" value="Genomic_DNA"/>
</dbReference>
<feature type="domain" description="Protease Do-like PDZ" evidence="5">
    <location>
        <begin position="330"/>
        <end position="463"/>
    </location>
</feature>
<dbReference type="InterPro" id="IPR036034">
    <property type="entry name" value="PDZ_sf"/>
</dbReference>
<dbReference type="SUPFAM" id="SSF50494">
    <property type="entry name" value="Trypsin-like serine proteases"/>
    <property type="match status" value="1"/>
</dbReference>
<gene>
    <name evidence="6" type="ORF">B0F89_1535</name>
</gene>
<sequence length="466" mass="52586">MKKLITIILLTVVTYATSLPTNSIVKLHTSASSANYKYPWQTSKIFRFLGSGAIIEGNKILTSAHVVSGARFLEVQKENDPKKYIATVKYISHQADLAIVEVKDKTFFKDTKPLKLNEKVQTRDEITVLGYPLGGNTISTTTGIVSRIEYTNYVWSSEYLLSIQVDAAINSGNSGGAALDKNGDIVGIAMMTLKNANNISYLVPSVIINTFLEDIKDGRVDGFGKDGLTINHINNDSVKEYYGLKNDNGILVTNISHDIDVFKENDILLEIDGNKIANNGTIDSPFGRVHCDLIIHQKQIGDKVNFKILRDKKVVSIDYNIQRVEPLIKREFNKEPRYLIFGGLAFTPLTKNYISAIGSNTSGINNLFYHKDKSNEFDEAVVWMKDNFPHKVNRGYLSQGYIVEKVNEIKVKNFKHFVSLIDNLDTEFVIIDTMEKEKIILNVKESRDSFEDLKKIYYLNSDRRVD</sequence>
<dbReference type="Pfam" id="PF13365">
    <property type="entry name" value="Trypsin_2"/>
    <property type="match status" value="1"/>
</dbReference>
<dbReference type="Gene3D" id="2.30.42.10">
    <property type="match status" value="1"/>
</dbReference>
<evidence type="ECO:0000313" key="7">
    <source>
        <dbReference type="Proteomes" id="UP000239861"/>
    </source>
</evidence>
<proteinExistence type="predicted"/>
<reference evidence="6 7" key="1">
    <citation type="submission" date="2018-02" db="EMBL/GenBank/DDBJ databases">
        <title>Subsurface microbial communities from deep shales in Ohio and West Virginia, USA.</title>
        <authorList>
            <person name="Wrighton K."/>
        </authorList>
    </citation>
    <scope>NUCLEOTIDE SEQUENCE [LARGE SCALE GENOMIC DNA]</scope>
    <source>
        <strain evidence="6 7">MARC-MIP3H16</strain>
    </source>
</reference>
<dbReference type="PANTHER" id="PTHR45980">
    <property type="match status" value="1"/>
</dbReference>
<dbReference type="PANTHER" id="PTHR45980:SF9">
    <property type="entry name" value="PROTEASE DO-LIKE 10, MITOCHONDRIAL-RELATED"/>
    <property type="match status" value="1"/>
</dbReference>
<dbReference type="InterPro" id="IPR001940">
    <property type="entry name" value="Peptidase_S1C"/>
</dbReference>
<dbReference type="RefSeq" id="WP_165786244.1">
    <property type="nucleotide sequence ID" value="NZ_PTIW01000053.1"/>
</dbReference>
<evidence type="ECO:0000313" key="6">
    <source>
        <dbReference type="EMBL" id="PPK57186.1"/>
    </source>
</evidence>
<keyword evidence="1 6" id="KW-0645">Protease</keyword>
<dbReference type="Proteomes" id="UP000239861">
    <property type="component" value="Unassembled WGS sequence"/>
</dbReference>
<dbReference type="InterPro" id="IPR041517">
    <property type="entry name" value="DEGP_PDZ"/>
</dbReference>
<dbReference type="GO" id="GO:0006508">
    <property type="term" value="P:proteolysis"/>
    <property type="evidence" value="ECO:0007669"/>
    <property type="project" value="UniProtKB-KW"/>
</dbReference>
<dbReference type="AlphaFoldDB" id="A0AB36ZTN9"/>
<feature type="chain" id="PRO_5044274628" evidence="4">
    <location>
        <begin position="19"/>
        <end position="466"/>
    </location>
</feature>
<comment type="caution">
    <text evidence="6">The sequence shown here is derived from an EMBL/GenBank/DDBJ whole genome shotgun (WGS) entry which is preliminary data.</text>
</comment>
<evidence type="ECO:0000259" key="5">
    <source>
        <dbReference type="Pfam" id="PF17815"/>
    </source>
</evidence>
<dbReference type="PRINTS" id="PR00834">
    <property type="entry name" value="PROTEASES2C"/>
</dbReference>
<evidence type="ECO:0000256" key="4">
    <source>
        <dbReference type="SAM" id="SignalP"/>
    </source>
</evidence>
<organism evidence="6 7">
    <name type="scientific">Malaciobacter marinus</name>
    <dbReference type="NCBI Taxonomy" id="505249"/>
    <lineage>
        <taxon>Bacteria</taxon>
        <taxon>Pseudomonadati</taxon>
        <taxon>Campylobacterota</taxon>
        <taxon>Epsilonproteobacteria</taxon>
        <taxon>Campylobacterales</taxon>
        <taxon>Arcobacteraceae</taxon>
        <taxon>Malaciobacter</taxon>
    </lineage>
</organism>
<dbReference type="InterPro" id="IPR046449">
    <property type="entry name" value="DEGP_PDZ_sf"/>
</dbReference>
<dbReference type="Gene3D" id="2.40.10.120">
    <property type="match status" value="1"/>
</dbReference>
<keyword evidence="3" id="KW-0720">Serine protease</keyword>
<protein>
    <submittedName>
        <fullName evidence="6">S1-C subfamily serine protease</fullName>
    </submittedName>
</protein>
<name>A0AB36ZTN9_9BACT</name>
<dbReference type="GO" id="GO:0004252">
    <property type="term" value="F:serine-type endopeptidase activity"/>
    <property type="evidence" value="ECO:0007669"/>
    <property type="project" value="InterPro"/>
</dbReference>
<evidence type="ECO:0000256" key="3">
    <source>
        <dbReference type="ARBA" id="ARBA00022825"/>
    </source>
</evidence>
<keyword evidence="4" id="KW-0732">Signal</keyword>
<accession>A0AB36ZTN9</accession>
<dbReference type="InterPro" id="IPR009003">
    <property type="entry name" value="Peptidase_S1_PA"/>
</dbReference>